<protein>
    <recommendedName>
        <fullName evidence="1">tRNA-uridine aminocarboxypropyltransferase</fullName>
        <ecNumber evidence="1">2.5.1.25</ecNumber>
    </recommendedName>
</protein>
<dbReference type="SMART" id="SM01144">
    <property type="entry name" value="DTW"/>
    <property type="match status" value="1"/>
</dbReference>
<evidence type="ECO:0000313" key="7">
    <source>
        <dbReference type="Proteomes" id="UP001597380"/>
    </source>
</evidence>
<evidence type="ECO:0000256" key="3">
    <source>
        <dbReference type="ARBA" id="ARBA00022691"/>
    </source>
</evidence>
<dbReference type="RefSeq" id="WP_345337781.1">
    <property type="nucleotide sequence ID" value="NZ_BAABLI010000003.1"/>
</dbReference>
<evidence type="ECO:0000259" key="5">
    <source>
        <dbReference type="SMART" id="SM01144"/>
    </source>
</evidence>
<dbReference type="EMBL" id="JBHUHT010000003">
    <property type="protein sequence ID" value="MFD2094388.1"/>
    <property type="molecule type" value="Genomic_DNA"/>
</dbReference>
<name>A0ABW4XI81_9GAMM</name>
<evidence type="ECO:0000256" key="4">
    <source>
        <dbReference type="ARBA" id="ARBA00022694"/>
    </source>
</evidence>
<evidence type="ECO:0000256" key="1">
    <source>
        <dbReference type="ARBA" id="ARBA00012386"/>
    </source>
</evidence>
<dbReference type="Pfam" id="PF03942">
    <property type="entry name" value="DTW"/>
    <property type="match status" value="1"/>
</dbReference>
<reference evidence="7" key="1">
    <citation type="journal article" date="2019" name="Int. J. Syst. Evol. Microbiol.">
        <title>The Global Catalogue of Microorganisms (GCM) 10K type strain sequencing project: providing services to taxonomists for standard genome sequencing and annotation.</title>
        <authorList>
            <consortium name="The Broad Institute Genomics Platform"/>
            <consortium name="The Broad Institute Genome Sequencing Center for Infectious Disease"/>
            <person name="Wu L."/>
            <person name="Ma J."/>
        </authorList>
    </citation>
    <scope>NUCLEOTIDE SEQUENCE [LARGE SCALE GENOMIC DNA]</scope>
    <source>
        <strain evidence="7">CGMCC 1.10992</strain>
    </source>
</reference>
<keyword evidence="4" id="KW-0819">tRNA processing</keyword>
<sequence>MAHQVDRQQHAIHKLHDYRKSLSRRPFMARGGSVERCDYCRLATDFCTCEHLPETQSNAAFVLLMYDDEVLKPSNTARLIADLVPETYAFLWRRTEVDPELIALLQQPQWQPFIVFPGSYAAPERPVHSELPKIDDGKRPLFILLDGSWREACKMFRKSPYLDGYPLLSFKAEQGSDYQIRKAVHKDQLATAEVAARVLQVAGESHNSQLLQLWFEFFSYRYQQAVHQINQGREDALERLQAFLAKEMHE</sequence>
<organism evidence="6 7">
    <name type="scientific">Corallincola platygyrae</name>
    <dbReference type="NCBI Taxonomy" id="1193278"/>
    <lineage>
        <taxon>Bacteria</taxon>
        <taxon>Pseudomonadati</taxon>
        <taxon>Pseudomonadota</taxon>
        <taxon>Gammaproteobacteria</taxon>
        <taxon>Alteromonadales</taxon>
        <taxon>Psychromonadaceae</taxon>
        <taxon>Corallincola</taxon>
    </lineage>
</organism>
<keyword evidence="7" id="KW-1185">Reference proteome</keyword>
<comment type="caution">
    <text evidence="6">The sequence shown here is derived from an EMBL/GenBank/DDBJ whole genome shotgun (WGS) entry which is preliminary data.</text>
</comment>
<dbReference type="GO" id="GO:0016432">
    <property type="term" value="F:tRNA-uridine aminocarboxypropyltransferase activity"/>
    <property type="evidence" value="ECO:0007669"/>
    <property type="project" value="UniProtKB-EC"/>
</dbReference>
<evidence type="ECO:0000256" key="2">
    <source>
        <dbReference type="ARBA" id="ARBA00022679"/>
    </source>
</evidence>
<proteinExistence type="predicted"/>
<dbReference type="EC" id="2.5.1.25" evidence="1"/>
<feature type="domain" description="DTW" evidence="5">
    <location>
        <begin position="33"/>
        <end position="227"/>
    </location>
</feature>
<evidence type="ECO:0000313" key="6">
    <source>
        <dbReference type="EMBL" id="MFD2094388.1"/>
    </source>
</evidence>
<dbReference type="InterPro" id="IPR005636">
    <property type="entry name" value="DTW"/>
</dbReference>
<dbReference type="InterPro" id="IPR039262">
    <property type="entry name" value="DTWD2/TAPT"/>
</dbReference>
<keyword evidence="2 6" id="KW-0808">Transferase</keyword>
<dbReference type="PANTHER" id="PTHR21392:SF1">
    <property type="entry name" value="TRNA-URIDINE AMINOCARBOXYPROPYLTRANSFERASE"/>
    <property type="match status" value="1"/>
</dbReference>
<accession>A0ABW4XI81</accession>
<dbReference type="Proteomes" id="UP001597380">
    <property type="component" value="Unassembled WGS sequence"/>
</dbReference>
<gene>
    <name evidence="6" type="ORF">ACFSJ3_00185</name>
</gene>
<dbReference type="PANTHER" id="PTHR21392">
    <property type="entry name" value="TRNA-URIDINE AMINOCARBOXYPROPYLTRANSFERASE 2"/>
    <property type="match status" value="1"/>
</dbReference>
<keyword evidence="3" id="KW-0949">S-adenosyl-L-methionine</keyword>